<keyword evidence="2" id="KW-1185">Reference proteome</keyword>
<comment type="caution">
    <text evidence="1">The sequence shown here is derived from an EMBL/GenBank/DDBJ whole genome shotgun (WGS) entry which is preliminary data.</text>
</comment>
<name>A0A3P1CVF5_9BACT</name>
<dbReference type="OrthoDB" id="1495366at2"/>
<reference evidence="1 2" key="1">
    <citation type="submission" date="2018-11" db="EMBL/GenBank/DDBJ databases">
        <authorList>
            <person name="Zhou Z."/>
            <person name="Wang G."/>
        </authorList>
    </citation>
    <scope>NUCLEOTIDE SEQUENCE [LARGE SCALE GENOMIC DNA]</scope>
    <source>
        <strain evidence="1 2">KCTC42998</strain>
    </source>
</reference>
<sequence length="78" mass="9373">MATSQTASTHLSNLQMELLKLYPYSVSDEELKDIRLLLADYFARKVDEEMNQLWQEKNWDQQTIETWKNEHLRNRSAE</sequence>
<accession>A0A3P1CVF5</accession>
<dbReference type="AlphaFoldDB" id="A0A3P1CVF5"/>
<evidence type="ECO:0000313" key="2">
    <source>
        <dbReference type="Proteomes" id="UP000274271"/>
    </source>
</evidence>
<evidence type="ECO:0000313" key="1">
    <source>
        <dbReference type="EMBL" id="RRB17253.1"/>
    </source>
</evidence>
<protein>
    <submittedName>
        <fullName evidence="1">Uncharacterized protein</fullName>
    </submittedName>
</protein>
<proteinExistence type="predicted"/>
<organism evidence="1 2">
    <name type="scientific">Larkinella knui</name>
    <dbReference type="NCBI Taxonomy" id="2025310"/>
    <lineage>
        <taxon>Bacteria</taxon>
        <taxon>Pseudomonadati</taxon>
        <taxon>Bacteroidota</taxon>
        <taxon>Cytophagia</taxon>
        <taxon>Cytophagales</taxon>
        <taxon>Spirosomataceae</taxon>
        <taxon>Larkinella</taxon>
    </lineage>
</organism>
<dbReference type="RefSeq" id="WP_124903681.1">
    <property type="nucleotide sequence ID" value="NZ_RQJP01000001.1"/>
</dbReference>
<dbReference type="Proteomes" id="UP000274271">
    <property type="component" value="Unassembled WGS sequence"/>
</dbReference>
<gene>
    <name evidence="1" type="ORF">EHT87_02935</name>
</gene>
<dbReference type="EMBL" id="RQJP01000001">
    <property type="protein sequence ID" value="RRB17253.1"/>
    <property type="molecule type" value="Genomic_DNA"/>
</dbReference>